<feature type="domain" description="TNase-like" evidence="4">
    <location>
        <begin position="165"/>
        <end position="336"/>
    </location>
</feature>
<dbReference type="InterPro" id="IPR035437">
    <property type="entry name" value="SNase_OB-fold_sf"/>
</dbReference>
<dbReference type="Gene3D" id="2.40.50.90">
    <property type="match status" value="1"/>
</dbReference>
<keyword evidence="1" id="KW-0540">Nuclease</keyword>
<protein>
    <recommendedName>
        <fullName evidence="4">TNase-like domain-containing protein</fullName>
    </recommendedName>
</protein>
<dbReference type="Pfam" id="PF00565">
    <property type="entry name" value="SNase"/>
    <property type="match status" value="1"/>
</dbReference>
<accession>A0A7S4T7K8</accession>
<proteinExistence type="predicted"/>
<dbReference type="SUPFAM" id="SSF50199">
    <property type="entry name" value="Staphylococcal nuclease"/>
    <property type="match status" value="1"/>
</dbReference>
<organism evidence="5">
    <name type="scientific">Ditylum brightwellii</name>
    <dbReference type="NCBI Taxonomy" id="49249"/>
    <lineage>
        <taxon>Eukaryota</taxon>
        <taxon>Sar</taxon>
        <taxon>Stramenopiles</taxon>
        <taxon>Ochrophyta</taxon>
        <taxon>Bacillariophyta</taxon>
        <taxon>Mediophyceae</taxon>
        <taxon>Lithodesmiophycidae</taxon>
        <taxon>Lithodesmiales</taxon>
        <taxon>Lithodesmiaceae</taxon>
        <taxon>Ditylum</taxon>
    </lineage>
</organism>
<evidence type="ECO:0000256" key="3">
    <source>
        <dbReference type="ARBA" id="ARBA00022801"/>
    </source>
</evidence>
<evidence type="ECO:0000259" key="4">
    <source>
        <dbReference type="PROSITE" id="PS50830"/>
    </source>
</evidence>
<reference evidence="5" key="1">
    <citation type="submission" date="2021-01" db="EMBL/GenBank/DDBJ databases">
        <authorList>
            <person name="Corre E."/>
            <person name="Pelletier E."/>
            <person name="Niang G."/>
            <person name="Scheremetjew M."/>
            <person name="Finn R."/>
            <person name="Kale V."/>
            <person name="Holt S."/>
            <person name="Cochrane G."/>
            <person name="Meng A."/>
            <person name="Brown T."/>
            <person name="Cohen L."/>
        </authorList>
    </citation>
    <scope>NUCLEOTIDE SEQUENCE</scope>
    <source>
        <strain evidence="5">GSO104</strain>
    </source>
</reference>
<sequence>MRRMKRRYDALFVFVLLSMIGYLNAFAFTSLHSSSWKISSSSLSSPATNAKSIRSSPHRYYAQQRHRASATPTKLSASNQFLPLDTILKHSRTLSKPLLAALSTLSQAIKKELTTLSTNQKLLCTSFFLLGYTLGNIQNKTYTKFWKRFTSVLDIPPTYFGPNAPVFVGTVASVSDGDTIRFLHRPTMFHPKELNKSKGEKLSDTALPIRLCTIDAPETAKFGKPGQPFGIEAKERLQQLLTGSTTKKNNKNQKVYLRLLHKDQYGRAVAQVYKRKPLWFVFPKKKQNIYMDEQMLKEGLAEVYVGAGAVYGPLGKEEYIKLEEDARKQRIGIWSLKKRESAAEFKKRSK</sequence>
<gene>
    <name evidence="5" type="ORF">DBRI00130_LOCUS43634</name>
</gene>
<keyword evidence="3" id="KW-0378">Hydrolase</keyword>
<name>A0A7S4T7K8_9STRA</name>
<dbReference type="SMART" id="SM00318">
    <property type="entry name" value="SNc"/>
    <property type="match status" value="1"/>
</dbReference>
<dbReference type="PANTHER" id="PTHR12302:SF3">
    <property type="entry name" value="SERINE_THREONINE-PROTEIN KINASE 31"/>
    <property type="match status" value="1"/>
</dbReference>
<dbReference type="InterPro" id="IPR016071">
    <property type="entry name" value="Staphylococal_nuclease_OB-fold"/>
</dbReference>
<dbReference type="GO" id="GO:0005737">
    <property type="term" value="C:cytoplasm"/>
    <property type="evidence" value="ECO:0007669"/>
    <property type="project" value="TreeGrafter"/>
</dbReference>
<dbReference type="PANTHER" id="PTHR12302">
    <property type="entry name" value="EBNA2 BINDING PROTEIN P100"/>
    <property type="match status" value="1"/>
</dbReference>
<keyword evidence="2" id="KW-0255">Endonuclease</keyword>
<evidence type="ECO:0000256" key="2">
    <source>
        <dbReference type="ARBA" id="ARBA00022759"/>
    </source>
</evidence>
<dbReference type="GO" id="GO:0016787">
    <property type="term" value="F:hydrolase activity"/>
    <property type="evidence" value="ECO:0007669"/>
    <property type="project" value="UniProtKB-KW"/>
</dbReference>
<evidence type="ECO:0000256" key="1">
    <source>
        <dbReference type="ARBA" id="ARBA00022722"/>
    </source>
</evidence>
<evidence type="ECO:0000313" key="5">
    <source>
        <dbReference type="EMBL" id="CAE4667745.1"/>
    </source>
</evidence>
<dbReference type="PROSITE" id="PS50830">
    <property type="entry name" value="TNASE_3"/>
    <property type="match status" value="1"/>
</dbReference>
<dbReference type="GO" id="GO:0004519">
    <property type="term" value="F:endonuclease activity"/>
    <property type="evidence" value="ECO:0007669"/>
    <property type="project" value="UniProtKB-KW"/>
</dbReference>
<dbReference type="EMBL" id="HBNS01060591">
    <property type="protein sequence ID" value="CAE4667745.1"/>
    <property type="molecule type" value="Transcribed_RNA"/>
</dbReference>
<dbReference type="AlphaFoldDB" id="A0A7S4T7K8"/>